<sequence>MGNKYLILMFITLSR</sequence>
<accession>A0A0E9V5I3</accession>
<name>A0A0E9V5I3_ANGAN</name>
<reference evidence="1" key="1">
    <citation type="submission" date="2014-11" db="EMBL/GenBank/DDBJ databases">
        <authorList>
            <person name="Amaro Gonzalez C."/>
        </authorList>
    </citation>
    <scope>NUCLEOTIDE SEQUENCE</scope>
</reference>
<protein>
    <submittedName>
        <fullName evidence="1">Uncharacterized protein</fullName>
    </submittedName>
</protein>
<proteinExistence type="predicted"/>
<dbReference type="EMBL" id="GBXM01035290">
    <property type="protein sequence ID" value="JAH73287.1"/>
    <property type="molecule type" value="Transcribed_RNA"/>
</dbReference>
<reference evidence="1" key="2">
    <citation type="journal article" date="2015" name="Fish Shellfish Immunol.">
        <title>Early steps in the European eel (Anguilla anguilla)-Vibrio vulnificus interaction in the gills: Role of the RtxA13 toxin.</title>
        <authorList>
            <person name="Callol A."/>
            <person name="Pajuelo D."/>
            <person name="Ebbesson L."/>
            <person name="Teles M."/>
            <person name="MacKenzie S."/>
            <person name="Amaro C."/>
        </authorList>
    </citation>
    <scope>NUCLEOTIDE SEQUENCE</scope>
</reference>
<organism evidence="1">
    <name type="scientific">Anguilla anguilla</name>
    <name type="common">European freshwater eel</name>
    <name type="synonym">Muraena anguilla</name>
    <dbReference type="NCBI Taxonomy" id="7936"/>
    <lineage>
        <taxon>Eukaryota</taxon>
        <taxon>Metazoa</taxon>
        <taxon>Chordata</taxon>
        <taxon>Craniata</taxon>
        <taxon>Vertebrata</taxon>
        <taxon>Euteleostomi</taxon>
        <taxon>Actinopterygii</taxon>
        <taxon>Neopterygii</taxon>
        <taxon>Teleostei</taxon>
        <taxon>Anguilliformes</taxon>
        <taxon>Anguillidae</taxon>
        <taxon>Anguilla</taxon>
    </lineage>
</organism>
<evidence type="ECO:0000313" key="1">
    <source>
        <dbReference type="EMBL" id="JAH73287.1"/>
    </source>
</evidence>